<name>A0AAP0ZNR7_9XANT</name>
<dbReference type="Proteomes" id="UP000036790">
    <property type="component" value="Unassembled WGS sequence"/>
</dbReference>
<dbReference type="AlphaFoldDB" id="A0AAP0ZNR7"/>
<sequence>MTPLVMPSSAAVALPPHWPALPNLSIDERDMLDRLRLAGVLTRAQLSRGTGLTVQIAVRLIEGLQARGMVQMGEALAHSGRGKPGMAVSLNPG</sequence>
<comment type="caution">
    <text evidence="1">The sequence shown here is derived from an EMBL/GenBank/DDBJ whole genome shotgun (WGS) entry which is preliminary data.</text>
</comment>
<proteinExistence type="predicted"/>
<dbReference type="SUPFAM" id="SSF46785">
    <property type="entry name" value="Winged helix' DNA-binding domain"/>
    <property type="match status" value="1"/>
</dbReference>
<dbReference type="Gene3D" id="1.10.10.10">
    <property type="entry name" value="Winged helix-like DNA-binding domain superfamily/Winged helix DNA-binding domain"/>
    <property type="match status" value="1"/>
</dbReference>
<evidence type="ECO:0000313" key="1">
    <source>
        <dbReference type="EMBL" id="KOR47010.1"/>
    </source>
</evidence>
<organism evidence="1 2">
    <name type="scientific">Xanthomonas oryzae</name>
    <dbReference type="NCBI Taxonomy" id="347"/>
    <lineage>
        <taxon>Bacteria</taxon>
        <taxon>Pseudomonadati</taxon>
        <taxon>Pseudomonadota</taxon>
        <taxon>Gammaproteobacteria</taxon>
        <taxon>Lysobacterales</taxon>
        <taxon>Lysobacteraceae</taxon>
        <taxon>Xanthomonas</taxon>
    </lineage>
</organism>
<reference evidence="1 2" key="1">
    <citation type="submission" date="2015-07" db="EMBL/GenBank/DDBJ databases">
        <authorList>
            <consortium name="Consortium for Microbial Forensics and Genomics (microFORGE)"/>
            <person name="Knight B.M."/>
            <person name="Roberts D.P."/>
            <person name="Lin D."/>
            <person name="Hari K."/>
            <person name="Fletcher J."/>
            <person name="Melcher U."/>
            <person name="Blagden T."/>
            <person name="Winegar R.A."/>
        </authorList>
    </citation>
    <scope>NUCLEOTIDE SEQUENCE [LARGE SCALE GENOMIC DNA]</scope>
    <source>
        <strain evidence="1 2">X11-5A</strain>
    </source>
</reference>
<evidence type="ECO:0000313" key="2">
    <source>
        <dbReference type="Proteomes" id="UP000036790"/>
    </source>
</evidence>
<gene>
    <name evidence="1" type="ORF">ADT25_05480</name>
</gene>
<accession>A0AAP0ZNR7</accession>
<dbReference type="InterPro" id="IPR036390">
    <property type="entry name" value="WH_DNA-bd_sf"/>
</dbReference>
<dbReference type="EMBL" id="LHUJ01000111">
    <property type="protein sequence ID" value="KOR47010.1"/>
    <property type="molecule type" value="Genomic_DNA"/>
</dbReference>
<protein>
    <submittedName>
        <fullName evidence="1">Uncharacterized protein</fullName>
    </submittedName>
</protein>
<dbReference type="InterPro" id="IPR036388">
    <property type="entry name" value="WH-like_DNA-bd_sf"/>
</dbReference>
<reference evidence="1 2" key="2">
    <citation type="submission" date="2015-09" db="EMBL/GenBank/DDBJ databases">
        <title>Draft genome sequence of Xanthomonas oryzae pv. USA str. X11-5A.</title>
        <authorList>
            <person name="Knight B.M."/>
            <person name="Roberts D.P."/>
            <person name="Lin D."/>
            <person name="Hari K."/>
            <person name="Fletcher J."/>
            <person name="Melcher U."/>
            <person name="Blagden T."/>
            <person name="Winegar R.A."/>
        </authorList>
    </citation>
    <scope>NUCLEOTIDE SEQUENCE [LARGE SCALE GENOMIC DNA]</scope>
    <source>
        <strain evidence="1 2">X11-5A</strain>
    </source>
</reference>